<evidence type="ECO:0000313" key="2">
    <source>
        <dbReference type="EMBL" id="MBB4248244.1"/>
    </source>
</evidence>
<dbReference type="Pfam" id="PF00857">
    <property type="entry name" value="Isochorismatase"/>
    <property type="match status" value="1"/>
</dbReference>
<protein>
    <submittedName>
        <fullName evidence="2">Nicotinamidase-related amidase</fullName>
    </submittedName>
</protein>
<dbReference type="Proteomes" id="UP000587070">
    <property type="component" value="Unassembled WGS sequence"/>
</dbReference>
<accession>A0A840G1T7</accession>
<dbReference type="PANTHER" id="PTHR14119">
    <property type="entry name" value="HYDROLASE"/>
    <property type="match status" value="1"/>
</dbReference>
<proteinExistence type="predicted"/>
<name>A0A840G1T7_RHOTE</name>
<evidence type="ECO:0000313" key="3">
    <source>
        <dbReference type="Proteomes" id="UP000587070"/>
    </source>
</evidence>
<dbReference type="RefSeq" id="WP_153117496.1">
    <property type="nucleotide sequence ID" value="NZ_JACIGE010000010.1"/>
</dbReference>
<feature type="domain" description="Isochorismatase-like" evidence="1">
    <location>
        <begin position="9"/>
        <end position="171"/>
    </location>
</feature>
<dbReference type="AlphaFoldDB" id="A0A840G1T7"/>
<keyword evidence="3" id="KW-1185">Reference proteome</keyword>
<sequence>MLIHPDRSTLLVIDIQERLQPFIDQGDSVLAHSQWLLRVAQRIGVPVICTEQYPRGIGPTVPALRELLPDSAVVEKIYFSAVAECAGGLAGPGSDGAEGGGIFAAPGGERRQFVVVGTESHVCVMQTVLDLLAAGRRVFVVEEAVGSRRASDKALALERMRRHGADIVSREMVAFEWLQRAGTDLFRGVSRDFIK</sequence>
<dbReference type="EMBL" id="JACIGE010000010">
    <property type="protein sequence ID" value="MBB4248244.1"/>
    <property type="molecule type" value="Genomic_DNA"/>
</dbReference>
<dbReference type="InterPro" id="IPR050993">
    <property type="entry name" value="Isochorismatase_domain"/>
</dbReference>
<dbReference type="PANTHER" id="PTHR14119:SF3">
    <property type="entry name" value="ISOCHORISMATASE DOMAIN-CONTAINING PROTEIN 2"/>
    <property type="match status" value="1"/>
</dbReference>
<dbReference type="InterPro" id="IPR000868">
    <property type="entry name" value="Isochorismatase-like_dom"/>
</dbReference>
<dbReference type="Gene3D" id="3.40.50.850">
    <property type="entry name" value="Isochorismatase-like"/>
    <property type="match status" value="1"/>
</dbReference>
<gene>
    <name evidence="2" type="ORF">GGD90_002636</name>
</gene>
<reference evidence="2 3" key="1">
    <citation type="submission" date="2020-08" db="EMBL/GenBank/DDBJ databases">
        <title>Genome sequencing of Purple Non-Sulfur Bacteria from various extreme environments.</title>
        <authorList>
            <person name="Mayer M."/>
        </authorList>
    </citation>
    <scope>NUCLEOTIDE SEQUENCE [LARGE SCALE GENOMIC DNA]</scope>
    <source>
        <strain evidence="2 3">2761</strain>
    </source>
</reference>
<dbReference type="SUPFAM" id="SSF52499">
    <property type="entry name" value="Isochorismatase-like hydrolases"/>
    <property type="match status" value="1"/>
</dbReference>
<organism evidence="2 3">
    <name type="scientific">Rhodocyclus tenuis</name>
    <name type="common">Rhodospirillum tenue</name>
    <dbReference type="NCBI Taxonomy" id="1066"/>
    <lineage>
        <taxon>Bacteria</taxon>
        <taxon>Pseudomonadati</taxon>
        <taxon>Pseudomonadota</taxon>
        <taxon>Betaproteobacteria</taxon>
        <taxon>Rhodocyclales</taxon>
        <taxon>Rhodocyclaceae</taxon>
        <taxon>Rhodocyclus</taxon>
    </lineage>
</organism>
<dbReference type="InterPro" id="IPR036380">
    <property type="entry name" value="Isochorismatase-like_sf"/>
</dbReference>
<comment type="caution">
    <text evidence="2">The sequence shown here is derived from an EMBL/GenBank/DDBJ whole genome shotgun (WGS) entry which is preliminary data.</text>
</comment>
<evidence type="ECO:0000259" key="1">
    <source>
        <dbReference type="Pfam" id="PF00857"/>
    </source>
</evidence>
<dbReference type="OrthoDB" id="9796958at2"/>